<dbReference type="OrthoDB" id="9812389at2"/>
<keyword evidence="3" id="KW-0133">Cell shape</keyword>
<evidence type="ECO:0000256" key="3">
    <source>
        <dbReference type="HAMAP-Rule" id="MF_00088"/>
    </source>
</evidence>
<dbReference type="SUPFAM" id="SSF54814">
    <property type="entry name" value="Prokaryotic type KH domain (KH-domain type II)"/>
    <property type="match status" value="1"/>
</dbReference>
<keyword evidence="1 3" id="KW-0963">Cytoplasm</keyword>
<dbReference type="HAMAP" id="MF_00088">
    <property type="entry name" value="KhpA"/>
    <property type="match status" value="1"/>
</dbReference>
<dbReference type="RefSeq" id="WP_119088748.1">
    <property type="nucleotide sequence ID" value="NZ_QXIS01000012.1"/>
</dbReference>
<name>A0A398CW78_9BACT</name>
<organism evidence="5 6">
    <name type="scientific">Candidatus Cryosericum terrychapinii</name>
    <dbReference type="NCBI Taxonomy" id="2290919"/>
    <lineage>
        <taxon>Bacteria</taxon>
        <taxon>Pseudomonadati</taxon>
        <taxon>Caldisericota/Cryosericota group</taxon>
        <taxon>Candidatus Cryosericota</taxon>
        <taxon>Candidatus Cryosericia</taxon>
        <taxon>Candidatus Cryosericales</taxon>
        <taxon>Candidatus Cryosericaceae</taxon>
        <taxon>Candidatus Cryosericum</taxon>
    </lineage>
</organism>
<keyword evidence="3" id="KW-0961">Cell wall biogenesis/degradation</keyword>
<accession>A0A398CW78</accession>
<dbReference type="CDD" id="cd22533">
    <property type="entry name" value="KH-II_YlqC-like"/>
    <property type="match status" value="1"/>
</dbReference>
<keyword evidence="3" id="KW-0143">Chaperone</keyword>
<protein>
    <recommendedName>
        <fullName evidence="3">RNA-binding protein KhpA</fullName>
    </recommendedName>
    <alternativeName>
        <fullName evidence="3">KH-domain protein A</fullName>
    </alternativeName>
</protein>
<dbReference type="GO" id="GO:0005737">
    <property type="term" value="C:cytoplasm"/>
    <property type="evidence" value="ECO:0007669"/>
    <property type="project" value="UniProtKB-SubCell"/>
</dbReference>
<dbReference type="Pfam" id="PF13083">
    <property type="entry name" value="KH_KhpA-B"/>
    <property type="match status" value="1"/>
</dbReference>
<dbReference type="AlphaFoldDB" id="A0A398CW78"/>
<keyword evidence="2 3" id="KW-0694">RNA-binding</keyword>
<dbReference type="EMBL" id="QXIS01000012">
    <property type="protein sequence ID" value="RIE06440.1"/>
    <property type="molecule type" value="Genomic_DNA"/>
</dbReference>
<proteinExistence type="inferred from homology"/>
<feature type="compositionally biased region" description="Acidic residues" evidence="4">
    <location>
        <begin position="77"/>
        <end position="90"/>
    </location>
</feature>
<evidence type="ECO:0000256" key="1">
    <source>
        <dbReference type="ARBA" id="ARBA00022490"/>
    </source>
</evidence>
<keyword evidence="6" id="KW-1185">Reference proteome</keyword>
<dbReference type="InterPro" id="IPR015946">
    <property type="entry name" value="KH_dom-like_a/b"/>
</dbReference>
<evidence type="ECO:0000313" key="5">
    <source>
        <dbReference type="EMBL" id="RIE06440.1"/>
    </source>
</evidence>
<dbReference type="GO" id="GO:0071555">
    <property type="term" value="P:cell wall organization"/>
    <property type="evidence" value="ECO:0007669"/>
    <property type="project" value="UniProtKB-KW"/>
</dbReference>
<comment type="subunit">
    <text evidence="3">Forms a complex with KhpB.</text>
</comment>
<comment type="similarity">
    <text evidence="3">Belongs to the KhpA RNA-binding protein family.</text>
</comment>
<dbReference type="GO" id="GO:0008360">
    <property type="term" value="P:regulation of cell shape"/>
    <property type="evidence" value="ECO:0007669"/>
    <property type="project" value="UniProtKB-KW"/>
</dbReference>
<dbReference type="GO" id="GO:0009252">
    <property type="term" value="P:peptidoglycan biosynthetic process"/>
    <property type="evidence" value="ECO:0007669"/>
    <property type="project" value="UniProtKB-UniRule"/>
</dbReference>
<evidence type="ECO:0000256" key="4">
    <source>
        <dbReference type="SAM" id="MobiDB-lite"/>
    </source>
</evidence>
<dbReference type="Gene3D" id="3.30.300.20">
    <property type="match status" value="1"/>
</dbReference>
<feature type="region of interest" description="Disordered" evidence="4">
    <location>
        <begin position="68"/>
        <end position="90"/>
    </location>
</feature>
<dbReference type="PANTHER" id="PTHR34654:SF1">
    <property type="entry name" value="RNA-BINDING PROTEIN KHPA"/>
    <property type="match status" value="1"/>
</dbReference>
<reference evidence="5 6" key="1">
    <citation type="submission" date="2018-09" db="EMBL/GenBank/DDBJ databases">
        <title>Discovery and Ecogenomic Context for Candidatus Cryosericales, a Global Caldiserica Order Active in Thawing Permafrost.</title>
        <authorList>
            <person name="Martinez M.A."/>
            <person name="Woodcroft B.J."/>
            <person name="Ignacio Espinoza J.C."/>
            <person name="Zayed A."/>
            <person name="Singleton C.M."/>
            <person name="Boyd J."/>
            <person name="Li Y.-F."/>
            <person name="Purvine S."/>
            <person name="Maughan H."/>
            <person name="Hodgkins S.B."/>
            <person name="Anderson D."/>
            <person name="Sederholm M."/>
            <person name="Temperton B."/>
            <person name="Saleska S.R."/>
            <person name="Tyson G.W."/>
            <person name="Rich V.I."/>
        </authorList>
    </citation>
    <scope>NUCLEOTIDE SEQUENCE [LARGE SCALE GENOMIC DNA]</scope>
    <source>
        <strain evidence="5 6">SMC7</strain>
    </source>
</reference>
<dbReference type="InterPro" id="IPR020627">
    <property type="entry name" value="KhpA"/>
</dbReference>
<dbReference type="GO" id="GO:0003723">
    <property type="term" value="F:RNA binding"/>
    <property type="evidence" value="ECO:0007669"/>
    <property type="project" value="UniProtKB-UniRule"/>
</dbReference>
<comment type="function">
    <text evidence="3">A probable RNA chaperone. Forms a complex with KhpB which binds to cellular RNA and controls its expression. Plays a role in peptidoglycan (PG) homeostasis and cell length regulation.</text>
</comment>
<evidence type="ECO:0000313" key="6">
    <source>
        <dbReference type="Proteomes" id="UP000266328"/>
    </source>
</evidence>
<comment type="caution">
    <text evidence="5">The sequence shown here is derived from an EMBL/GenBank/DDBJ whole genome shotgun (WGS) entry which is preliminary data.</text>
</comment>
<gene>
    <name evidence="3" type="primary">khpA</name>
    <name evidence="5" type="ORF">SMC7_02200</name>
</gene>
<dbReference type="InterPro" id="IPR009019">
    <property type="entry name" value="KH_sf_prok-type"/>
</dbReference>
<sequence>MKQLVETIVKALVDSPEEVVVTEIAGEQSVTYEIKVGQKDTGKVIGKMGHTAQAIRTIIRAASAKTGKSATVQIDSMNDEQAETGLEEEQ</sequence>
<evidence type="ECO:0000256" key="2">
    <source>
        <dbReference type="ARBA" id="ARBA00022884"/>
    </source>
</evidence>
<comment type="subcellular location">
    <subcellularLocation>
        <location evidence="3">Cytoplasm</location>
    </subcellularLocation>
</comment>
<dbReference type="Proteomes" id="UP000266328">
    <property type="component" value="Unassembled WGS sequence"/>
</dbReference>
<dbReference type="PANTHER" id="PTHR34654">
    <property type="entry name" value="UPF0109 PROTEIN SCO5592"/>
    <property type="match status" value="1"/>
</dbReference>